<dbReference type="AlphaFoldDB" id="A0A261FM17"/>
<keyword evidence="2" id="KW-0813">Transport</keyword>
<dbReference type="RefSeq" id="WP_083570272.1">
    <property type="nucleotide sequence ID" value="NZ_BDIS01000025.1"/>
</dbReference>
<dbReference type="InterPro" id="IPR020846">
    <property type="entry name" value="MFS_dom"/>
</dbReference>
<evidence type="ECO:0000313" key="8">
    <source>
        <dbReference type="EMBL" id="OZG60194.1"/>
    </source>
</evidence>
<feature type="transmembrane region" description="Helical" evidence="6">
    <location>
        <begin position="339"/>
        <end position="358"/>
    </location>
</feature>
<dbReference type="EMBL" id="MWWX01000017">
    <property type="protein sequence ID" value="OZG60194.1"/>
    <property type="molecule type" value="Genomic_DNA"/>
</dbReference>
<dbReference type="Gene3D" id="1.20.1250.20">
    <property type="entry name" value="MFS general substrate transporter like domains"/>
    <property type="match status" value="1"/>
</dbReference>
<dbReference type="GO" id="GO:0022857">
    <property type="term" value="F:transmembrane transporter activity"/>
    <property type="evidence" value="ECO:0007669"/>
    <property type="project" value="InterPro"/>
</dbReference>
<evidence type="ECO:0000256" key="6">
    <source>
        <dbReference type="SAM" id="Phobius"/>
    </source>
</evidence>
<feature type="transmembrane region" description="Helical" evidence="6">
    <location>
        <begin position="232"/>
        <end position="255"/>
    </location>
</feature>
<dbReference type="PRINTS" id="PR01036">
    <property type="entry name" value="TCRTETB"/>
</dbReference>
<feature type="transmembrane region" description="Helical" evidence="6">
    <location>
        <begin position="276"/>
        <end position="299"/>
    </location>
</feature>
<comment type="subcellular location">
    <subcellularLocation>
        <location evidence="1">Cell membrane</location>
        <topology evidence="1">Multi-pass membrane protein</topology>
    </subcellularLocation>
</comment>
<feature type="transmembrane region" description="Helical" evidence="6">
    <location>
        <begin position="364"/>
        <end position="390"/>
    </location>
</feature>
<feature type="transmembrane region" description="Helical" evidence="6">
    <location>
        <begin position="173"/>
        <end position="194"/>
    </location>
</feature>
<dbReference type="SUPFAM" id="SSF103473">
    <property type="entry name" value="MFS general substrate transporter"/>
    <property type="match status" value="1"/>
</dbReference>
<evidence type="ECO:0000256" key="5">
    <source>
        <dbReference type="ARBA" id="ARBA00023136"/>
    </source>
</evidence>
<feature type="transmembrane region" description="Helical" evidence="6">
    <location>
        <begin position="24"/>
        <end position="45"/>
    </location>
</feature>
<name>A0A261FM17_9BIFI</name>
<dbReference type="InterPro" id="IPR011701">
    <property type="entry name" value="MFS"/>
</dbReference>
<evidence type="ECO:0000256" key="2">
    <source>
        <dbReference type="ARBA" id="ARBA00022448"/>
    </source>
</evidence>
<evidence type="ECO:0000256" key="1">
    <source>
        <dbReference type="ARBA" id="ARBA00004651"/>
    </source>
</evidence>
<feature type="transmembrane region" description="Helical" evidence="6">
    <location>
        <begin position="65"/>
        <end position="82"/>
    </location>
</feature>
<keyword evidence="9" id="KW-1185">Reference proteome</keyword>
<dbReference type="OrthoDB" id="9781469at2"/>
<reference evidence="8 9" key="1">
    <citation type="journal article" date="2017" name="BMC Genomics">
        <title>Comparative genomic and phylogenomic analyses of the Bifidobacteriaceae family.</title>
        <authorList>
            <person name="Lugli G.A."/>
            <person name="Milani C."/>
            <person name="Turroni F."/>
            <person name="Duranti S."/>
            <person name="Mancabelli L."/>
            <person name="Mangifesta M."/>
            <person name="Ferrario C."/>
            <person name="Modesto M."/>
            <person name="Mattarelli P."/>
            <person name="Jiri K."/>
            <person name="van Sinderen D."/>
            <person name="Ventura M."/>
        </authorList>
    </citation>
    <scope>NUCLEOTIDE SEQUENCE [LARGE SCALE GENOMIC DNA]</scope>
    <source>
        <strain evidence="8 9">DSM 28807</strain>
    </source>
</reference>
<proteinExistence type="predicted"/>
<dbReference type="Proteomes" id="UP000216352">
    <property type="component" value="Unassembled WGS sequence"/>
</dbReference>
<feature type="transmembrane region" description="Helical" evidence="6">
    <location>
        <begin position="114"/>
        <end position="135"/>
    </location>
</feature>
<evidence type="ECO:0000259" key="7">
    <source>
        <dbReference type="PROSITE" id="PS50850"/>
    </source>
</evidence>
<protein>
    <submittedName>
        <fullName evidence="8">Drug:H+ antiporter-2 (14 Spanner) (DHA2) family drug resistance MFS transporter</fullName>
    </submittedName>
</protein>
<feature type="domain" description="Major facilitator superfamily (MFS) profile" evidence="7">
    <location>
        <begin position="23"/>
        <end position="457"/>
    </location>
</feature>
<gene>
    <name evidence="8" type="ORF">BLEM_1883</name>
</gene>
<dbReference type="Pfam" id="PF07690">
    <property type="entry name" value="MFS_1"/>
    <property type="match status" value="1"/>
</dbReference>
<feature type="transmembrane region" description="Helical" evidence="6">
    <location>
        <begin position="411"/>
        <end position="430"/>
    </location>
</feature>
<dbReference type="PANTHER" id="PTHR42718">
    <property type="entry name" value="MAJOR FACILITATOR SUPERFAMILY MULTIDRUG TRANSPORTER MFSC"/>
    <property type="match status" value="1"/>
</dbReference>
<keyword evidence="3 6" id="KW-0812">Transmembrane</keyword>
<feature type="transmembrane region" description="Helical" evidence="6">
    <location>
        <begin position="206"/>
        <end position="226"/>
    </location>
</feature>
<dbReference type="GO" id="GO:0005886">
    <property type="term" value="C:plasma membrane"/>
    <property type="evidence" value="ECO:0007669"/>
    <property type="project" value="UniProtKB-SubCell"/>
</dbReference>
<comment type="caution">
    <text evidence="8">The sequence shown here is derived from an EMBL/GenBank/DDBJ whole genome shotgun (WGS) entry which is preliminary data.</text>
</comment>
<keyword evidence="5 6" id="KW-0472">Membrane</keyword>
<dbReference type="Gene3D" id="1.20.1720.10">
    <property type="entry name" value="Multidrug resistance protein D"/>
    <property type="match status" value="1"/>
</dbReference>
<dbReference type="PANTHER" id="PTHR42718:SF9">
    <property type="entry name" value="MAJOR FACILITATOR SUPERFAMILY MULTIDRUG TRANSPORTER MFSC"/>
    <property type="match status" value="1"/>
</dbReference>
<dbReference type="CDD" id="cd17321">
    <property type="entry name" value="MFS_MMR_MDR_like"/>
    <property type="match status" value="1"/>
</dbReference>
<feature type="transmembrane region" description="Helical" evidence="6">
    <location>
        <begin position="305"/>
        <end position="327"/>
    </location>
</feature>
<evidence type="ECO:0000313" key="9">
    <source>
        <dbReference type="Proteomes" id="UP000216352"/>
    </source>
</evidence>
<organism evidence="8 9">
    <name type="scientific">Bifidobacterium lemurum</name>
    <dbReference type="NCBI Taxonomy" id="1603886"/>
    <lineage>
        <taxon>Bacteria</taxon>
        <taxon>Bacillati</taxon>
        <taxon>Actinomycetota</taxon>
        <taxon>Actinomycetes</taxon>
        <taxon>Bifidobacteriales</taxon>
        <taxon>Bifidobacteriaceae</taxon>
        <taxon>Bifidobacterium</taxon>
    </lineage>
</organism>
<keyword evidence="4 6" id="KW-1133">Transmembrane helix</keyword>
<feature type="transmembrane region" description="Helical" evidence="6">
    <location>
        <begin position="89"/>
        <end position="108"/>
    </location>
</feature>
<sequence length="457" mass="47066">MSTTIIETSAAAPSAARSASHIPVFVASAAFFLSGLDVLIVNLALPTISQELGGGVSAQQWVVDGYTLPFAALLLTAGGLADRFGAKRMFGIGCALFLASSIICTFAISMPMLIAGRCLMGVGAAMFLPSSMSVIRENYPDPKEQAVAMGYWGLGGAVAGVTGPILGGLLTPIHWSLVFGINIPVCVLILALLPRLSASRRKETPFDWPGQILALLALGGVVGGLIEGGELGFTSPAVIGLLVFGLAALAAFLLVERRAAHPMMPLRLLRSYDMRVSLAIGLAFMISWYGTVFLCTNLLQNEYGLSPLVCGLIFVPSAVCGAIGNLSAPRVANMFGTRVPVLAGLAAMILGLAAMAALGTHLGAALVAVFSGVVGLGCSFVTPPVSALVLRCVEPHESGIAGAMFNTSRQIGSTLGIAVFGSLVASLPTFDAAMRVSFLTAAVMLVLVLAASTRLDR</sequence>
<dbReference type="PROSITE" id="PS50850">
    <property type="entry name" value="MFS"/>
    <property type="match status" value="1"/>
</dbReference>
<evidence type="ECO:0000256" key="4">
    <source>
        <dbReference type="ARBA" id="ARBA00022989"/>
    </source>
</evidence>
<accession>A0A261FM17</accession>
<feature type="transmembrane region" description="Helical" evidence="6">
    <location>
        <begin position="436"/>
        <end position="455"/>
    </location>
</feature>
<evidence type="ECO:0000256" key="3">
    <source>
        <dbReference type="ARBA" id="ARBA00022692"/>
    </source>
</evidence>
<feature type="transmembrane region" description="Helical" evidence="6">
    <location>
        <begin position="147"/>
        <end position="167"/>
    </location>
</feature>
<dbReference type="InterPro" id="IPR036259">
    <property type="entry name" value="MFS_trans_sf"/>
</dbReference>